<dbReference type="InterPro" id="IPR001841">
    <property type="entry name" value="Znf_RING"/>
</dbReference>
<dbReference type="Pfam" id="PF13445">
    <property type="entry name" value="zf-RING_UBOX"/>
    <property type="match status" value="1"/>
</dbReference>
<keyword evidence="1" id="KW-0479">Metal-binding</keyword>
<dbReference type="GO" id="GO:0008270">
    <property type="term" value="F:zinc ion binding"/>
    <property type="evidence" value="ECO:0007669"/>
    <property type="project" value="UniProtKB-KW"/>
</dbReference>
<feature type="domain" description="RING-type" evidence="5">
    <location>
        <begin position="7"/>
        <end position="51"/>
    </location>
</feature>
<evidence type="ECO:0000256" key="2">
    <source>
        <dbReference type="ARBA" id="ARBA00022771"/>
    </source>
</evidence>
<dbReference type="SUPFAM" id="SSF57850">
    <property type="entry name" value="RING/U-box"/>
    <property type="match status" value="1"/>
</dbReference>
<dbReference type="EMBL" id="CAJZBQ010000046">
    <property type="protein sequence ID" value="CAG9328693.1"/>
    <property type="molecule type" value="Genomic_DNA"/>
</dbReference>
<name>A0AAU9JSH7_9CILI</name>
<evidence type="ECO:0000313" key="8">
    <source>
        <dbReference type="Proteomes" id="UP001162131"/>
    </source>
</evidence>
<accession>A0AAU9JSH7</accession>
<dbReference type="InterPro" id="IPR027370">
    <property type="entry name" value="Znf-RING_euk"/>
</dbReference>
<evidence type="ECO:0000256" key="3">
    <source>
        <dbReference type="ARBA" id="ARBA00022833"/>
    </source>
</evidence>
<reference evidence="7" key="1">
    <citation type="submission" date="2021-09" db="EMBL/GenBank/DDBJ databases">
        <authorList>
            <consortium name="AG Swart"/>
            <person name="Singh M."/>
            <person name="Singh A."/>
            <person name="Seah K."/>
            <person name="Emmerich C."/>
        </authorList>
    </citation>
    <scope>NUCLEOTIDE SEQUENCE</scope>
    <source>
        <strain evidence="7">ATCC30299</strain>
    </source>
</reference>
<evidence type="ECO:0000256" key="4">
    <source>
        <dbReference type="PROSITE-ProRule" id="PRU00601"/>
    </source>
</evidence>
<keyword evidence="8" id="KW-1185">Reference proteome</keyword>
<evidence type="ECO:0000256" key="1">
    <source>
        <dbReference type="ARBA" id="ARBA00022723"/>
    </source>
</evidence>
<evidence type="ECO:0008006" key="9">
    <source>
        <dbReference type="Google" id="ProtNLM"/>
    </source>
</evidence>
<dbReference type="PROSITE" id="PS51266">
    <property type="entry name" value="ZF_CHY"/>
    <property type="match status" value="1"/>
</dbReference>
<keyword evidence="2 4" id="KW-0863">Zinc-finger</keyword>
<dbReference type="PANTHER" id="PTHR47156">
    <property type="entry name" value="PROTEIN CBG20824"/>
    <property type="match status" value="1"/>
</dbReference>
<dbReference type="PANTHER" id="PTHR47156:SF10">
    <property type="entry name" value="E3 UBIQUITIN-PROTEIN LIGASE TRIM-21-RELATED"/>
    <property type="match status" value="1"/>
</dbReference>
<dbReference type="InterPro" id="IPR052667">
    <property type="entry name" value="E3_ubiquitin-ligase_RING"/>
</dbReference>
<gene>
    <name evidence="7" type="ORF">BSTOLATCC_MIC46684</name>
</gene>
<evidence type="ECO:0000259" key="5">
    <source>
        <dbReference type="PROSITE" id="PS50089"/>
    </source>
</evidence>
<dbReference type="SMART" id="SM00184">
    <property type="entry name" value="RING"/>
    <property type="match status" value="1"/>
</dbReference>
<proteinExistence type="predicted"/>
<evidence type="ECO:0000313" key="7">
    <source>
        <dbReference type="EMBL" id="CAG9328693.1"/>
    </source>
</evidence>
<dbReference type="Proteomes" id="UP001162131">
    <property type="component" value="Unassembled WGS sequence"/>
</dbReference>
<dbReference type="Gene3D" id="3.30.40.10">
    <property type="entry name" value="Zinc/RING finger domain, C3HC4 (zinc finger)"/>
    <property type="match status" value="1"/>
</dbReference>
<dbReference type="InterPro" id="IPR037274">
    <property type="entry name" value="Znf_CHY_sf"/>
</dbReference>
<organism evidence="7 8">
    <name type="scientific">Blepharisma stoltei</name>
    <dbReference type="NCBI Taxonomy" id="1481888"/>
    <lineage>
        <taxon>Eukaryota</taxon>
        <taxon>Sar</taxon>
        <taxon>Alveolata</taxon>
        <taxon>Ciliophora</taxon>
        <taxon>Postciliodesmatophora</taxon>
        <taxon>Heterotrichea</taxon>
        <taxon>Heterotrichida</taxon>
        <taxon>Blepharismidae</taxon>
        <taxon>Blepharisma</taxon>
    </lineage>
</organism>
<evidence type="ECO:0000259" key="6">
    <source>
        <dbReference type="PROSITE" id="PS51266"/>
    </source>
</evidence>
<comment type="caution">
    <text evidence="7">The sequence shown here is derived from an EMBL/GenBank/DDBJ whole genome shotgun (WGS) entry which is preliminary data.</text>
</comment>
<dbReference type="AlphaFoldDB" id="A0AAU9JSH7"/>
<keyword evidence="3" id="KW-0862">Zinc</keyword>
<dbReference type="PROSITE" id="PS50089">
    <property type="entry name" value="ZF_RING_2"/>
    <property type="match status" value="1"/>
</dbReference>
<dbReference type="InterPro" id="IPR013083">
    <property type="entry name" value="Znf_RING/FYVE/PHD"/>
</dbReference>
<dbReference type="PROSITE" id="PS00518">
    <property type="entry name" value="ZF_RING_1"/>
    <property type="match status" value="1"/>
</dbReference>
<protein>
    <recommendedName>
        <fullName evidence="9">RING-type domain-containing protein</fullName>
    </recommendedName>
</protein>
<sequence>MEGILECPVCAEQYDRSGHLPLVLICGHTLCKRCATNLHKTTGKITCPLDRKPDNRQIQQISHSFHILDLIEHISDMSQTLKYLKLPPSERLIAMQKQAEENLEKCKDHIGLVTTRIAEIREKKEKTLAEINESFSVWKQALEDRQQTLETEVMNIAAEEIEKFEGVKNETQELFDGANITIEHLLNATEEDIASEDVKPISQLPDLPTVDMKLKFVIDLENAEHFIKHIGKIGKWSVTAPIECDNYTNVTYWMVPSCCSQYYCCNKCHDKRESHPWAYANRMVCMFCEKEQDYRKLPNHCEFCNEYHKGVVSK</sequence>
<dbReference type="InterPro" id="IPR008913">
    <property type="entry name" value="Znf_CHY"/>
</dbReference>
<dbReference type="InterPro" id="IPR017907">
    <property type="entry name" value="Znf_RING_CS"/>
</dbReference>
<dbReference type="SUPFAM" id="SSF161219">
    <property type="entry name" value="CHY zinc finger-like"/>
    <property type="match status" value="1"/>
</dbReference>
<feature type="domain" description="CHY-type" evidence="6">
    <location>
        <begin position="237"/>
        <end position="306"/>
    </location>
</feature>